<evidence type="ECO:0000313" key="8">
    <source>
        <dbReference type="EMBL" id="SIO11740.1"/>
    </source>
</evidence>
<feature type="signal peptide" evidence="6">
    <location>
        <begin position="1"/>
        <end position="19"/>
    </location>
</feature>
<dbReference type="Proteomes" id="UP000185151">
    <property type="component" value="Unassembled WGS sequence"/>
</dbReference>
<keyword evidence="5" id="KW-0574">Periplasm</keyword>
<feature type="chain" id="PRO_5013337447" evidence="6">
    <location>
        <begin position="20"/>
        <end position="257"/>
    </location>
</feature>
<dbReference type="PANTHER" id="PTHR35936">
    <property type="entry name" value="MEMBRANE-BOUND LYTIC MUREIN TRANSGLYCOSYLASE F"/>
    <property type="match status" value="1"/>
</dbReference>
<evidence type="ECO:0000256" key="1">
    <source>
        <dbReference type="ARBA" id="ARBA00004418"/>
    </source>
</evidence>
<keyword evidence="9" id="KW-1185">Reference proteome</keyword>
<comment type="similarity">
    <text evidence="2">Belongs to the bacterial solute-binding protein 3 family.</text>
</comment>
<comment type="subcellular location">
    <subcellularLocation>
        <location evidence="1">Periplasm</location>
    </subcellularLocation>
</comment>
<evidence type="ECO:0000256" key="2">
    <source>
        <dbReference type="ARBA" id="ARBA00010333"/>
    </source>
</evidence>
<organism evidence="8 9">
    <name type="scientific">Paraburkholderia phenazinium</name>
    <dbReference type="NCBI Taxonomy" id="60549"/>
    <lineage>
        <taxon>Bacteria</taxon>
        <taxon>Pseudomonadati</taxon>
        <taxon>Pseudomonadota</taxon>
        <taxon>Betaproteobacteria</taxon>
        <taxon>Burkholderiales</taxon>
        <taxon>Burkholderiaceae</taxon>
        <taxon>Paraburkholderia</taxon>
    </lineage>
</organism>
<accession>A0A1N6GW09</accession>
<evidence type="ECO:0000256" key="5">
    <source>
        <dbReference type="ARBA" id="ARBA00022764"/>
    </source>
</evidence>
<evidence type="ECO:0000313" key="9">
    <source>
        <dbReference type="Proteomes" id="UP000185151"/>
    </source>
</evidence>
<sequence>MKRIIVGAVLAIAALATQAKDMTELRFGVDPTYAPFESKSPSGQLVGFEIDLGNEICRRLQMHCVWVETGFDGIIPALQGRKFDAILSAMSITPKREEQVAFSQPLFNTPSRLIAKDGSGLQPTVQSLRGKAVGVAQGSTQEAYAKANWATAGINVVSYANQEQVYPDLRSGRLDATFTDVLAGINGFLKTPQGSGYGFAGQNVSDPTTLGKGAGIGFRKDDVTLRQKIDQAIDSMLKDGTYQRIEQKYFDIDIHGS</sequence>
<dbReference type="NCBIfam" id="TIGR01096">
    <property type="entry name" value="3A0103s03R"/>
    <property type="match status" value="1"/>
</dbReference>
<feature type="domain" description="Solute-binding protein family 3/N-terminal" evidence="7">
    <location>
        <begin position="24"/>
        <end position="253"/>
    </location>
</feature>
<dbReference type="SMART" id="SM00062">
    <property type="entry name" value="PBPb"/>
    <property type="match status" value="1"/>
</dbReference>
<evidence type="ECO:0000256" key="4">
    <source>
        <dbReference type="ARBA" id="ARBA00022729"/>
    </source>
</evidence>
<dbReference type="EMBL" id="FSRU01000001">
    <property type="protein sequence ID" value="SIO11740.1"/>
    <property type="molecule type" value="Genomic_DNA"/>
</dbReference>
<dbReference type="GO" id="GO:0030288">
    <property type="term" value="C:outer membrane-bounded periplasmic space"/>
    <property type="evidence" value="ECO:0007669"/>
    <property type="project" value="InterPro"/>
</dbReference>
<dbReference type="OrthoDB" id="368476at2"/>
<reference evidence="8 9" key="1">
    <citation type="submission" date="2016-11" db="EMBL/GenBank/DDBJ databases">
        <authorList>
            <person name="Jaros S."/>
            <person name="Januszkiewicz K."/>
            <person name="Wedrychowicz H."/>
        </authorList>
    </citation>
    <scope>NUCLEOTIDE SEQUENCE [LARGE SCALE GENOMIC DNA]</scope>
    <source>
        <strain evidence="8 9">GAS95</strain>
    </source>
</reference>
<evidence type="ECO:0000256" key="3">
    <source>
        <dbReference type="ARBA" id="ARBA00022448"/>
    </source>
</evidence>
<gene>
    <name evidence="8" type="ORF">SAMN05444165_1005</name>
</gene>
<proteinExistence type="inferred from homology"/>
<evidence type="ECO:0000256" key="6">
    <source>
        <dbReference type="SAM" id="SignalP"/>
    </source>
</evidence>
<name>A0A1N6GW09_9BURK</name>
<dbReference type="CDD" id="cd13703">
    <property type="entry name" value="PBP2_HisJ_LAO"/>
    <property type="match status" value="1"/>
</dbReference>
<dbReference type="AlphaFoldDB" id="A0A1N6GW09"/>
<dbReference type="Gene3D" id="3.40.190.10">
    <property type="entry name" value="Periplasmic binding protein-like II"/>
    <property type="match status" value="2"/>
</dbReference>
<dbReference type="SUPFAM" id="SSF53850">
    <property type="entry name" value="Periplasmic binding protein-like II"/>
    <property type="match status" value="1"/>
</dbReference>
<dbReference type="InterPro" id="IPR001638">
    <property type="entry name" value="Solute-binding_3/MltF_N"/>
</dbReference>
<evidence type="ECO:0000259" key="7">
    <source>
        <dbReference type="SMART" id="SM00062"/>
    </source>
</evidence>
<dbReference type="PANTHER" id="PTHR35936:SF13">
    <property type="entry name" value="HISTIDINE-BINDING PERIPLASMIC PROTEIN"/>
    <property type="match status" value="1"/>
</dbReference>
<keyword evidence="3" id="KW-0813">Transport</keyword>
<keyword evidence="4 6" id="KW-0732">Signal</keyword>
<dbReference type="Pfam" id="PF00497">
    <property type="entry name" value="SBP_bac_3"/>
    <property type="match status" value="1"/>
</dbReference>
<protein>
    <submittedName>
        <fullName evidence="8">Amino acid ABC transporter substrate-binding protein, PAAT family</fullName>
    </submittedName>
</protein>
<dbReference type="InterPro" id="IPR005768">
    <property type="entry name" value="Lys_Arg_Orn-bd"/>
</dbReference>
<dbReference type="RefSeq" id="WP_074294498.1">
    <property type="nucleotide sequence ID" value="NZ_FSRU01000001.1"/>
</dbReference>